<dbReference type="NCBIfam" id="TIGR00756">
    <property type="entry name" value="PPR"/>
    <property type="match status" value="4"/>
</dbReference>
<evidence type="ECO:0000256" key="1">
    <source>
        <dbReference type="ARBA" id="ARBA00007626"/>
    </source>
</evidence>
<name>A0A314USI2_PRUYE</name>
<evidence type="ECO:0000313" key="4">
    <source>
        <dbReference type="EMBL" id="PQM40475.1"/>
    </source>
</evidence>
<comment type="similarity">
    <text evidence="1">Belongs to the PPR family. P subfamily.</text>
</comment>
<keyword evidence="5" id="KW-1185">Reference proteome</keyword>
<organism evidence="4 5">
    <name type="scientific">Prunus yedoensis var. nudiflora</name>
    <dbReference type="NCBI Taxonomy" id="2094558"/>
    <lineage>
        <taxon>Eukaryota</taxon>
        <taxon>Viridiplantae</taxon>
        <taxon>Streptophyta</taxon>
        <taxon>Embryophyta</taxon>
        <taxon>Tracheophyta</taxon>
        <taxon>Spermatophyta</taxon>
        <taxon>Magnoliopsida</taxon>
        <taxon>eudicotyledons</taxon>
        <taxon>Gunneridae</taxon>
        <taxon>Pentapetalae</taxon>
        <taxon>rosids</taxon>
        <taxon>fabids</taxon>
        <taxon>Rosales</taxon>
        <taxon>Rosaceae</taxon>
        <taxon>Amygdaloideae</taxon>
        <taxon>Amygdaleae</taxon>
        <taxon>Prunus</taxon>
    </lineage>
</organism>
<accession>A0A314USI2</accession>
<gene>
    <name evidence="4" type="ORF">Pyn_09023</name>
</gene>
<feature type="repeat" description="PPR" evidence="3">
    <location>
        <begin position="207"/>
        <end position="241"/>
    </location>
</feature>
<protein>
    <submittedName>
        <fullName evidence="4">Pentatricopeptide repeat-containing protein</fullName>
    </submittedName>
</protein>
<dbReference type="Pfam" id="PF13041">
    <property type="entry name" value="PPR_2"/>
    <property type="match status" value="2"/>
</dbReference>
<evidence type="ECO:0000313" key="5">
    <source>
        <dbReference type="Proteomes" id="UP000250321"/>
    </source>
</evidence>
<feature type="repeat" description="PPR" evidence="3">
    <location>
        <begin position="9"/>
        <end position="43"/>
    </location>
</feature>
<dbReference type="STRING" id="2094558.A0A314USI2"/>
<dbReference type="EMBL" id="PJQY01003074">
    <property type="protein sequence ID" value="PQM40475.1"/>
    <property type="molecule type" value="Genomic_DNA"/>
</dbReference>
<dbReference type="AlphaFoldDB" id="A0A314USI2"/>
<dbReference type="PROSITE" id="PS51375">
    <property type="entry name" value="PPR"/>
    <property type="match status" value="4"/>
</dbReference>
<dbReference type="Pfam" id="PF01535">
    <property type="entry name" value="PPR"/>
    <property type="match status" value="1"/>
</dbReference>
<feature type="repeat" description="PPR" evidence="3">
    <location>
        <begin position="172"/>
        <end position="206"/>
    </location>
</feature>
<reference evidence="4 5" key="1">
    <citation type="submission" date="2018-02" db="EMBL/GenBank/DDBJ databases">
        <title>Draft genome of wild Prunus yedoensis var. nudiflora.</title>
        <authorList>
            <person name="Baek S."/>
            <person name="Kim J.-H."/>
            <person name="Choi K."/>
            <person name="Kim G.-B."/>
            <person name="Cho A."/>
            <person name="Jang H."/>
            <person name="Shin C.-H."/>
            <person name="Yu H.-J."/>
            <person name="Mun J.-H."/>
        </authorList>
    </citation>
    <scope>NUCLEOTIDE SEQUENCE [LARGE SCALE GENOMIC DNA]</scope>
    <source>
        <strain evidence="5">cv. Jeju island</strain>
        <tissue evidence="4">Leaf</tissue>
    </source>
</reference>
<keyword evidence="2" id="KW-0677">Repeat</keyword>
<feature type="repeat" description="PPR" evidence="3">
    <location>
        <begin position="44"/>
        <end position="78"/>
    </location>
</feature>
<dbReference type="Gene3D" id="1.25.40.10">
    <property type="entry name" value="Tetratricopeptide repeat domain"/>
    <property type="match status" value="2"/>
</dbReference>
<dbReference type="InterPro" id="IPR002885">
    <property type="entry name" value="PPR_rpt"/>
</dbReference>
<dbReference type="PANTHER" id="PTHR47447:SF21">
    <property type="entry name" value="PENTACOTRIPEPTIDE-REPEAT REGION OF PRORP DOMAIN-CONTAINING PROTEIN"/>
    <property type="match status" value="1"/>
</dbReference>
<sequence>MKNCGFEPDRDTFNTLISAYGRCGSEIDAAQMYDEMIKAGFSPCVTTYNALLNALARRGDWKAAESVVVDMRSKGFKPNETSYSLMINCYAKGANVKGIERIEREIYDGHIFPSWVLLRTLVLANFKCRALKGMERAFQKLQSNGYKPDLARAHAGGHKNSSEMTARGIRPCIFTYNTFITGYAGQGMFSEIDEVISYMTQNNCKPNELSYKIAVDGYCKARKYKEAMDFLSKIKEIDNSFDDQYVQRLASRIRGNLES</sequence>
<proteinExistence type="inferred from homology"/>
<evidence type="ECO:0000256" key="2">
    <source>
        <dbReference type="ARBA" id="ARBA00022737"/>
    </source>
</evidence>
<dbReference type="PANTHER" id="PTHR47447">
    <property type="entry name" value="OS03G0856100 PROTEIN"/>
    <property type="match status" value="1"/>
</dbReference>
<evidence type="ECO:0000256" key="3">
    <source>
        <dbReference type="PROSITE-ProRule" id="PRU00708"/>
    </source>
</evidence>
<comment type="caution">
    <text evidence="4">The sequence shown here is derived from an EMBL/GenBank/DDBJ whole genome shotgun (WGS) entry which is preliminary data.</text>
</comment>
<dbReference type="Proteomes" id="UP000250321">
    <property type="component" value="Unassembled WGS sequence"/>
</dbReference>
<dbReference type="InterPro" id="IPR011990">
    <property type="entry name" value="TPR-like_helical_dom_sf"/>
</dbReference>
<dbReference type="OrthoDB" id="185373at2759"/>